<dbReference type="Pfam" id="PF17100">
    <property type="entry name" value="NACHT_N"/>
    <property type="match status" value="1"/>
</dbReference>
<feature type="region of interest" description="Disordered" evidence="1">
    <location>
        <begin position="145"/>
        <end position="194"/>
    </location>
</feature>
<evidence type="ECO:0000313" key="4">
    <source>
        <dbReference type="Proteomes" id="UP001278500"/>
    </source>
</evidence>
<proteinExistence type="predicted"/>
<evidence type="ECO:0000259" key="2">
    <source>
        <dbReference type="Pfam" id="PF17100"/>
    </source>
</evidence>
<reference evidence="3" key="2">
    <citation type="submission" date="2023-06" db="EMBL/GenBank/DDBJ databases">
        <authorList>
            <consortium name="Lawrence Berkeley National Laboratory"/>
            <person name="Haridas S."/>
            <person name="Hensen N."/>
            <person name="Bonometti L."/>
            <person name="Westerberg I."/>
            <person name="Brannstrom I.O."/>
            <person name="Guillou S."/>
            <person name="Cros-Aarteil S."/>
            <person name="Calhoun S."/>
            <person name="Kuo A."/>
            <person name="Mondo S."/>
            <person name="Pangilinan J."/>
            <person name="Riley R."/>
            <person name="Labutti K."/>
            <person name="Andreopoulos B."/>
            <person name="Lipzen A."/>
            <person name="Chen C."/>
            <person name="Yanf M."/>
            <person name="Daum C."/>
            <person name="Ng V."/>
            <person name="Clum A."/>
            <person name="Steindorff A."/>
            <person name="Ohm R."/>
            <person name="Martin F."/>
            <person name="Silar P."/>
            <person name="Natvig D."/>
            <person name="Lalanne C."/>
            <person name="Gautier V."/>
            <person name="Ament-Velasquez S.L."/>
            <person name="Kruys A."/>
            <person name="Hutchinson M.I."/>
            <person name="Powell A.J."/>
            <person name="Barry K."/>
            <person name="Miller A.N."/>
            <person name="Grigoriev I.V."/>
            <person name="Debuchy R."/>
            <person name="Gladieux P."/>
            <person name="Thoren M.H."/>
            <person name="Johannesson H."/>
        </authorList>
    </citation>
    <scope>NUCLEOTIDE SEQUENCE</scope>
    <source>
        <strain evidence="3">CBS 560.94</strain>
    </source>
</reference>
<organism evidence="3 4">
    <name type="scientific">Neurospora tetraspora</name>
    <dbReference type="NCBI Taxonomy" id="94610"/>
    <lineage>
        <taxon>Eukaryota</taxon>
        <taxon>Fungi</taxon>
        <taxon>Dikarya</taxon>
        <taxon>Ascomycota</taxon>
        <taxon>Pezizomycotina</taxon>
        <taxon>Sordariomycetes</taxon>
        <taxon>Sordariomycetidae</taxon>
        <taxon>Sordariales</taxon>
        <taxon>Sordariaceae</taxon>
        <taxon>Neurospora</taxon>
    </lineage>
</organism>
<feature type="non-terminal residue" evidence="3">
    <location>
        <position position="313"/>
    </location>
</feature>
<dbReference type="GeneID" id="87868250"/>
<evidence type="ECO:0000313" key="3">
    <source>
        <dbReference type="EMBL" id="KAK3338988.1"/>
    </source>
</evidence>
<gene>
    <name evidence="3" type="ORF">B0H65DRAFT_591313</name>
</gene>
<dbReference type="Proteomes" id="UP001278500">
    <property type="component" value="Unassembled WGS sequence"/>
</dbReference>
<sequence length="313" mass="33511">MSFGLLACSWEGAASHPTPNKVTTQKAPCSIMASRKHSVLVSFPFLVLDASSPQSRRSFLKATMPRRLRSWFQTHFKRHGNAEDREGSKDQEQSRPAPLLELPTSTQHIPATPSTSSLPLTAALATGSTDVETSASRLRVAPATGSINIKTSTPRPPAAPATSCTDVETSASRFSAAPATGSVDIETSAGTDDTTTSLPVRLWECAYNELKQEEVKLVDAYEKILSRQLQDSPGSTVPESQSNTIAQNTLDRRRQMTQLINAGLAKTEREVKVKESLGVAVDVVLSAKNTISAAIQAVPQAALAWTGICIALE</sequence>
<name>A0AAE0MNE4_9PEZI</name>
<keyword evidence="4" id="KW-1185">Reference proteome</keyword>
<comment type="caution">
    <text evidence="3">The sequence shown here is derived from an EMBL/GenBank/DDBJ whole genome shotgun (WGS) entry which is preliminary data.</text>
</comment>
<evidence type="ECO:0000256" key="1">
    <source>
        <dbReference type="SAM" id="MobiDB-lite"/>
    </source>
</evidence>
<reference evidence="3" key="1">
    <citation type="journal article" date="2023" name="Mol. Phylogenet. Evol.">
        <title>Genome-scale phylogeny and comparative genomics of the fungal order Sordariales.</title>
        <authorList>
            <person name="Hensen N."/>
            <person name="Bonometti L."/>
            <person name="Westerberg I."/>
            <person name="Brannstrom I.O."/>
            <person name="Guillou S."/>
            <person name="Cros-Aarteil S."/>
            <person name="Calhoun S."/>
            <person name="Haridas S."/>
            <person name="Kuo A."/>
            <person name="Mondo S."/>
            <person name="Pangilinan J."/>
            <person name="Riley R."/>
            <person name="LaButti K."/>
            <person name="Andreopoulos B."/>
            <person name="Lipzen A."/>
            <person name="Chen C."/>
            <person name="Yan M."/>
            <person name="Daum C."/>
            <person name="Ng V."/>
            <person name="Clum A."/>
            <person name="Steindorff A."/>
            <person name="Ohm R.A."/>
            <person name="Martin F."/>
            <person name="Silar P."/>
            <person name="Natvig D.O."/>
            <person name="Lalanne C."/>
            <person name="Gautier V."/>
            <person name="Ament-Velasquez S.L."/>
            <person name="Kruys A."/>
            <person name="Hutchinson M.I."/>
            <person name="Powell A.J."/>
            <person name="Barry K."/>
            <person name="Miller A.N."/>
            <person name="Grigoriev I.V."/>
            <person name="Debuchy R."/>
            <person name="Gladieux P."/>
            <person name="Hiltunen Thoren M."/>
            <person name="Johannesson H."/>
        </authorList>
    </citation>
    <scope>NUCLEOTIDE SEQUENCE</scope>
    <source>
        <strain evidence="3">CBS 560.94</strain>
    </source>
</reference>
<accession>A0AAE0MNE4</accession>
<dbReference type="RefSeq" id="XP_062678348.1">
    <property type="nucleotide sequence ID" value="XM_062831096.1"/>
</dbReference>
<dbReference type="InterPro" id="IPR031359">
    <property type="entry name" value="NACHT_N"/>
</dbReference>
<feature type="domain" description="NWD NACHT-NTPase N-terminal" evidence="2">
    <location>
        <begin position="201"/>
        <end position="313"/>
    </location>
</feature>
<dbReference type="AlphaFoldDB" id="A0AAE0MNE4"/>
<dbReference type="EMBL" id="JAUEPP010000007">
    <property type="protein sequence ID" value="KAK3338988.1"/>
    <property type="molecule type" value="Genomic_DNA"/>
</dbReference>
<protein>
    <recommendedName>
        <fullName evidence="2">NWD NACHT-NTPase N-terminal domain-containing protein</fullName>
    </recommendedName>
</protein>